<accession>A0A369IGW6</accession>
<evidence type="ECO:0000313" key="1">
    <source>
        <dbReference type="EMBL" id="RDB06643.1"/>
    </source>
</evidence>
<proteinExistence type="predicted"/>
<dbReference type="EMBL" id="QPIW01000004">
    <property type="protein sequence ID" value="RDB06643.1"/>
    <property type="molecule type" value="Genomic_DNA"/>
</dbReference>
<keyword evidence="2" id="KW-1185">Reference proteome</keyword>
<gene>
    <name evidence="1" type="ORF">DVG78_07850</name>
</gene>
<evidence type="ECO:0000313" key="2">
    <source>
        <dbReference type="Proteomes" id="UP000253141"/>
    </source>
</evidence>
<dbReference type="AlphaFoldDB" id="A0A369IGW6"/>
<evidence type="ECO:0008006" key="3">
    <source>
        <dbReference type="Google" id="ProtNLM"/>
    </source>
</evidence>
<sequence>MEGLSCTIPKEKIRSLMRFLKLYIRFDNERYILKFENTLNQLANRQTTMGLEEFVLDRAKRQGLYEGRKEGIKEGLKEGMEIARLEKERAFVTNLLQKTSLDTLQIADIAGVTITFVEEIKATLTA</sequence>
<comment type="caution">
    <text evidence="1">The sequence shown here is derived from an EMBL/GenBank/DDBJ whole genome shotgun (WGS) entry which is preliminary data.</text>
</comment>
<name>A0A369IGW6_9BACT</name>
<protein>
    <recommendedName>
        <fullName evidence="3">Rpn family recombination-promoting nuclease/putative transposase</fullName>
    </recommendedName>
</protein>
<dbReference type="Proteomes" id="UP000253141">
    <property type="component" value="Unassembled WGS sequence"/>
</dbReference>
<reference evidence="1 2" key="1">
    <citation type="submission" date="2018-07" db="EMBL/GenBank/DDBJ databases">
        <title>Genome analysis of Runella aurantiaca.</title>
        <authorList>
            <person name="Yang X."/>
        </authorList>
    </citation>
    <scope>NUCLEOTIDE SEQUENCE [LARGE SCALE GENOMIC DNA]</scope>
    <source>
        <strain evidence="1 2">YX9</strain>
    </source>
</reference>
<organism evidence="1 2">
    <name type="scientific">Runella aurantiaca</name>
    <dbReference type="NCBI Taxonomy" id="2282308"/>
    <lineage>
        <taxon>Bacteria</taxon>
        <taxon>Pseudomonadati</taxon>
        <taxon>Bacteroidota</taxon>
        <taxon>Cytophagia</taxon>
        <taxon>Cytophagales</taxon>
        <taxon>Spirosomataceae</taxon>
        <taxon>Runella</taxon>
    </lineage>
</organism>